<reference evidence="2 3" key="1">
    <citation type="journal article" date="2023" name="Sci. Data">
        <title>Genome assembly of the Korean intertidal mud-creeper Batillaria attramentaria.</title>
        <authorList>
            <person name="Patra A.K."/>
            <person name="Ho P.T."/>
            <person name="Jun S."/>
            <person name="Lee S.J."/>
            <person name="Kim Y."/>
            <person name="Won Y.J."/>
        </authorList>
    </citation>
    <scope>NUCLEOTIDE SEQUENCE [LARGE SCALE GENOMIC DNA]</scope>
    <source>
        <strain evidence="2">Wonlab-2016</strain>
    </source>
</reference>
<comment type="caution">
    <text evidence="2">The sequence shown here is derived from an EMBL/GenBank/DDBJ whole genome shotgun (WGS) entry which is preliminary data.</text>
</comment>
<gene>
    <name evidence="2" type="ORF">BaRGS_00033079</name>
</gene>
<dbReference type="AlphaFoldDB" id="A0ABD0JLI2"/>
<proteinExistence type="predicted"/>
<evidence type="ECO:0000313" key="2">
    <source>
        <dbReference type="EMBL" id="KAK7475653.1"/>
    </source>
</evidence>
<protein>
    <submittedName>
        <fullName evidence="2">Uncharacterized protein</fullName>
    </submittedName>
</protein>
<dbReference type="EMBL" id="JACVVK020000398">
    <property type="protein sequence ID" value="KAK7475653.1"/>
    <property type="molecule type" value="Genomic_DNA"/>
</dbReference>
<dbReference type="Proteomes" id="UP001519460">
    <property type="component" value="Unassembled WGS sequence"/>
</dbReference>
<name>A0ABD0JLI2_9CAEN</name>
<evidence type="ECO:0000313" key="3">
    <source>
        <dbReference type="Proteomes" id="UP001519460"/>
    </source>
</evidence>
<keyword evidence="3" id="KW-1185">Reference proteome</keyword>
<evidence type="ECO:0000256" key="1">
    <source>
        <dbReference type="SAM" id="MobiDB-lite"/>
    </source>
</evidence>
<accession>A0ABD0JLI2</accession>
<feature type="region of interest" description="Disordered" evidence="1">
    <location>
        <begin position="1"/>
        <end position="31"/>
    </location>
</feature>
<organism evidence="2 3">
    <name type="scientific">Batillaria attramentaria</name>
    <dbReference type="NCBI Taxonomy" id="370345"/>
    <lineage>
        <taxon>Eukaryota</taxon>
        <taxon>Metazoa</taxon>
        <taxon>Spiralia</taxon>
        <taxon>Lophotrochozoa</taxon>
        <taxon>Mollusca</taxon>
        <taxon>Gastropoda</taxon>
        <taxon>Caenogastropoda</taxon>
        <taxon>Sorbeoconcha</taxon>
        <taxon>Cerithioidea</taxon>
        <taxon>Batillariidae</taxon>
        <taxon>Batillaria</taxon>
    </lineage>
</organism>
<sequence length="146" mass="15758">MLDSTSTDVSELLDSATEEKSSSDDADLEDKHQFRRGGAAGKLSVSMHYWPPAALAASAPGFLALPSTRPGCTPFCMCPFPAAPGCACAPCRLRCMLLGRILMYWAVYSQSSASLSWQSHVELLGLSSFGIFCNKQDKKCCFNNYG</sequence>